<comment type="caution">
    <text evidence="11">The sequence shown here is derived from an EMBL/GenBank/DDBJ whole genome shotgun (WGS) entry which is preliminary data.</text>
</comment>
<dbReference type="PANTHER" id="PTHR46011">
    <property type="entry name" value="NUCLEAR HORMONE RECEPTOR FAMILY MEMBER NHR-86-RELATED"/>
    <property type="match status" value="1"/>
</dbReference>
<evidence type="ECO:0000256" key="7">
    <source>
        <dbReference type="ARBA" id="ARBA00023170"/>
    </source>
</evidence>
<dbReference type="Proteomes" id="UP001432322">
    <property type="component" value="Unassembled WGS sequence"/>
</dbReference>
<keyword evidence="3" id="KW-0862">Zinc</keyword>
<feature type="non-terminal residue" evidence="11">
    <location>
        <position position="1"/>
    </location>
</feature>
<dbReference type="Gene3D" id="1.10.565.10">
    <property type="entry name" value="Retinoid X Receptor"/>
    <property type="match status" value="1"/>
</dbReference>
<evidence type="ECO:0000256" key="8">
    <source>
        <dbReference type="ARBA" id="ARBA00023242"/>
    </source>
</evidence>
<proteinExistence type="predicted"/>
<evidence type="ECO:0000259" key="9">
    <source>
        <dbReference type="PROSITE" id="PS51030"/>
    </source>
</evidence>
<evidence type="ECO:0000256" key="5">
    <source>
        <dbReference type="ARBA" id="ARBA00023125"/>
    </source>
</evidence>
<dbReference type="Gene3D" id="3.30.50.10">
    <property type="entry name" value="Erythroid Transcription Factor GATA-1, subunit A"/>
    <property type="match status" value="1"/>
</dbReference>
<dbReference type="Pfam" id="PF00104">
    <property type="entry name" value="Hormone_recep"/>
    <property type="match status" value="1"/>
</dbReference>
<dbReference type="SMART" id="SM00430">
    <property type="entry name" value="HOLI"/>
    <property type="match status" value="1"/>
</dbReference>
<dbReference type="GO" id="GO:0043565">
    <property type="term" value="F:sequence-specific DNA binding"/>
    <property type="evidence" value="ECO:0007669"/>
    <property type="project" value="InterPro"/>
</dbReference>
<dbReference type="InterPro" id="IPR035500">
    <property type="entry name" value="NHR-like_dom_sf"/>
</dbReference>
<keyword evidence="8" id="KW-0539">Nucleus</keyword>
<keyword evidence="2" id="KW-0863">Zinc-finger</keyword>
<evidence type="ECO:0000256" key="2">
    <source>
        <dbReference type="ARBA" id="ARBA00022771"/>
    </source>
</evidence>
<sequence length="388" mass="45554">DDESFSEKEGHVRDCLICGGPTRYVHMGIDACRACAIFYKRIKNRKRPLVCRTGSLECDTMKNDKYSCKKCRFDRITVVLRESRKPKFESSLLTEEENAPSTSKAKVICFAPPAPKMKRESVHVNVISGVRRGHSLMNTIRRTSELSTRTCISVDQAILVEGVLVIPTTYLMMNQTTRILLSAMFEFASTAFDEFKDLEHKEQWQLIRNFYIFFITLDSAYRMHTKLPDRETMCFTSYATYLDFDTLPAFLSDTPSSKNREEATRMMHCYLEHEVRHMRLKMKRWNPSDDEYMAFLGLSFWSLEKVEVGEHVHQIAESYRRSIFVQLDKLYREKMQLNDYSAHMGEGLLFLVAIQSAFYEMRYKLEIFKLLDIFDDQMLMYQLHDKVL</sequence>
<dbReference type="PANTHER" id="PTHR46011:SF6">
    <property type="entry name" value="HIGH ZINC ACTIVATED NUCLEAR RECEPTOR PROTEIN"/>
    <property type="match status" value="1"/>
</dbReference>
<dbReference type="InterPro" id="IPR013088">
    <property type="entry name" value="Znf_NHR/GATA"/>
</dbReference>
<dbReference type="PROSITE" id="PS51030">
    <property type="entry name" value="NUCLEAR_REC_DBD_2"/>
    <property type="match status" value="1"/>
</dbReference>
<evidence type="ECO:0000256" key="6">
    <source>
        <dbReference type="ARBA" id="ARBA00023163"/>
    </source>
</evidence>
<evidence type="ECO:0000256" key="4">
    <source>
        <dbReference type="ARBA" id="ARBA00023015"/>
    </source>
</evidence>
<feature type="domain" description="Nuclear receptor" evidence="9">
    <location>
        <begin position="12"/>
        <end position="75"/>
    </location>
</feature>
<organism evidence="11 12">
    <name type="scientific">Pristionchus fissidentatus</name>
    <dbReference type="NCBI Taxonomy" id="1538716"/>
    <lineage>
        <taxon>Eukaryota</taxon>
        <taxon>Metazoa</taxon>
        <taxon>Ecdysozoa</taxon>
        <taxon>Nematoda</taxon>
        <taxon>Chromadorea</taxon>
        <taxon>Rhabditida</taxon>
        <taxon>Rhabditina</taxon>
        <taxon>Diplogasteromorpha</taxon>
        <taxon>Diplogasteroidea</taxon>
        <taxon>Neodiplogasteridae</taxon>
        <taxon>Pristionchus</taxon>
    </lineage>
</organism>
<dbReference type="AlphaFoldDB" id="A0AAV5VVN9"/>
<dbReference type="GO" id="GO:0003700">
    <property type="term" value="F:DNA-binding transcription factor activity"/>
    <property type="evidence" value="ECO:0007669"/>
    <property type="project" value="InterPro"/>
</dbReference>
<evidence type="ECO:0000313" key="11">
    <source>
        <dbReference type="EMBL" id="GMT22611.1"/>
    </source>
</evidence>
<evidence type="ECO:0000256" key="1">
    <source>
        <dbReference type="ARBA" id="ARBA00022723"/>
    </source>
</evidence>
<evidence type="ECO:0008006" key="13">
    <source>
        <dbReference type="Google" id="ProtNLM"/>
    </source>
</evidence>
<evidence type="ECO:0000313" key="12">
    <source>
        <dbReference type="Proteomes" id="UP001432322"/>
    </source>
</evidence>
<name>A0AAV5VVN9_9BILA</name>
<keyword evidence="12" id="KW-1185">Reference proteome</keyword>
<dbReference type="GO" id="GO:0008270">
    <property type="term" value="F:zinc ion binding"/>
    <property type="evidence" value="ECO:0007669"/>
    <property type="project" value="UniProtKB-KW"/>
</dbReference>
<keyword evidence="5" id="KW-0238">DNA-binding</keyword>
<dbReference type="SMART" id="SM00399">
    <property type="entry name" value="ZnF_C4"/>
    <property type="match status" value="1"/>
</dbReference>
<accession>A0AAV5VVN9</accession>
<evidence type="ECO:0000256" key="3">
    <source>
        <dbReference type="ARBA" id="ARBA00022833"/>
    </source>
</evidence>
<dbReference type="Pfam" id="PF00105">
    <property type="entry name" value="zf-C4"/>
    <property type="match status" value="1"/>
</dbReference>
<keyword evidence="1" id="KW-0479">Metal-binding</keyword>
<dbReference type="PROSITE" id="PS51843">
    <property type="entry name" value="NR_LBD"/>
    <property type="match status" value="1"/>
</dbReference>
<reference evidence="11" key="1">
    <citation type="submission" date="2023-10" db="EMBL/GenBank/DDBJ databases">
        <title>Genome assembly of Pristionchus species.</title>
        <authorList>
            <person name="Yoshida K."/>
            <person name="Sommer R.J."/>
        </authorList>
    </citation>
    <scope>NUCLEOTIDE SEQUENCE</scope>
    <source>
        <strain evidence="11">RS5133</strain>
    </source>
</reference>
<keyword evidence="4" id="KW-0805">Transcription regulation</keyword>
<protein>
    <recommendedName>
        <fullName evidence="13">Nuclear receptor</fullName>
    </recommendedName>
</protein>
<dbReference type="EMBL" id="BTSY01000004">
    <property type="protein sequence ID" value="GMT22611.1"/>
    <property type="molecule type" value="Genomic_DNA"/>
</dbReference>
<dbReference type="GO" id="GO:0005634">
    <property type="term" value="C:nucleus"/>
    <property type="evidence" value="ECO:0007669"/>
    <property type="project" value="TreeGrafter"/>
</dbReference>
<dbReference type="SUPFAM" id="SSF57716">
    <property type="entry name" value="Glucocorticoid receptor-like (DNA-binding domain)"/>
    <property type="match status" value="1"/>
</dbReference>
<dbReference type="InterPro" id="IPR000536">
    <property type="entry name" value="Nucl_hrmn_rcpt_lig-bd"/>
</dbReference>
<evidence type="ECO:0000259" key="10">
    <source>
        <dbReference type="PROSITE" id="PS51843"/>
    </source>
</evidence>
<gene>
    <name evidence="11" type="ORF">PFISCL1PPCAC_13908</name>
</gene>
<keyword evidence="6" id="KW-0804">Transcription</keyword>
<dbReference type="InterPro" id="IPR001628">
    <property type="entry name" value="Znf_hrmn_rcpt"/>
</dbReference>
<feature type="domain" description="NR LBD" evidence="10">
    <location>
        <begin position="135"/>
        <end position="387"/>
    </location>
</feature>
<keyword evidence="7" id="KW-0675">Receptor</keyword>
<dbReference type="SUPFAM" id="SSF48508">
    <property type="entry name" value="Nuclear receptor ligand-binding domain"/>
    <property type="match status" value="1"/>
</dbReference>